<accession>A0A8H9ISS5</accession>
<feature type="region of interest" description="Disordered" evidence="1">
    <location>
        <begin position="534"/>
        <end position="642"/>
    </location>
</feature>
<reference evidence="2" key="1">
    <citation type="journal article" date="2014" name="Int. J. Syst. Evol. Microbiol.">
        <title>Complete genome sequence of Corynebacterium casei LMG S-19264T (=DSM 44701T), isolated from a smear-ripened cheese.</title>
        <authorList>
            <consortium name="US DOE Joint Genome Institute (JGI-PGF)"/>
            <person name="Walter F."/>
            <person name="Albersmeier A."/>
            <person name="Kalinowski J."/>
            <person name="Ruckert C."/>
        </authorList>
    </citation>
    <scope>NUCLEOTIDE SEQUENCE</scope>
    <source>
        <strain evidence="2">CGMCC 4.7679</strain>
    </source>
</reference>
<feature type="compositionally biased region" description="Basic and acidic residues" evidence="1">
    <location>
        <begin position="77"/>
        <end position="95"/>
    </location>
</feature>
<sequence>MAERTWDEVKALLDDPAVPPGDKTGLISSWIMAHPGEPDEAGRYASAYNANPFVAKSVDDAYDAAKRSGDQASYNDDADKKAVDDGKTQLEDKQEPAAGGGGTRNSDEIFDAAEPALKVFQTFGSLLAKLPDDCRGNTRPLDYATDIKKRYDEQRGIDFQGFADDAGHFKAGSQSVDQTVQDTGSALSTLFQSWTGGGADAASDHYNEQIQPKAVKLSQTLEGVSEAVGAAVTTVFQLCKGKADAVIEMYTDQVGKADYALAQKVVAVASGEHGSKDDLAQIAGWMDANFGTDLVKTLDDDGCCDDDDIQRHGQDLAKQWIQRQFNPEMWDVLYKGFDKLCKDTLDLVDQAYDALDKVMGKVENEFGDGESAGSFGGSGPGSGSGTGSSGYSGSGSGSGAGPGSSYPGDGYGGGTGSGSGSGAGGSVPDLSGSDADTPSSADSLGGSGSGSSVPDLPGLDGSEDEQLDHLKVEQGGKTFEMTEPDADGKMDIKVDDGSGTPKDFKLDWSRAAGSAADGAYVPGPDGKIHIQDGGTEITAERPDGPDGPTVVTVDDGSGTPTKYTLGEGDGAGKSTSDVPGSVDAFASGSPSSAEPANLDLPEAAEAPDLPVSGDVEDLPAAAEVPDLPVPGDVEDLPEAAEVPDLPVSTDAADLPAAAEVPDLPVSGDVEDLPAAAEVPDLPVSADAADLPVSGGGGGADVPDLGGGGGGTTPDLVGVGESARLATGVQVGAAVPTADAPPGAQSAVPVTPPVQQPAGLAGLGGLGAMGGGHGGGGEDQQRSSRAYRIDGGIFDAGEKPGPRIIGSLDDDEKPAKRR</sequence>
<dbReference type="RefSeq" id="WP_229880365.1">
    <property type="nucleotide sequence ID" value="NZ_BNAV01000001.1"/>
</dbReference>
<dbReference type="EMBL" id="BNAV01000001">
    <property type="protein sequence ID" value="GHF42013.1"/>
    <property type="molecule type" value="Genomic_DNA"/>
</dbReference>
<evidence type="ECO:0008006" key="4">
    <source>
        <dbReference type="Google" id="ProtNLM"/>
    </source>
</evidence>
<evidence type="ECO:0000313" key="3">
    <source>
        <dbReference type="Proteomes" id="UP000658656"/>
    </source>
</evidence>
<protein>
    <recommendedName>
        <fullName evidence="4">WXG100 family type VII secretion target</fullName>
    </recommendedName>
</protein>
<feature type="compositionally biased region" description="Gly residues" evidence="1">
    <location>
        <begin position="409"/>
        <end position="425"/>
    </location>
</feature>
<feature type="compositionally biased region" description="Gly residues" evidence="1">
    <location>
        <begin position="760"/>
        <end position="777"/>
    </location>
</feature>
<name>A0A8H9ISS5_9PSEU</name>
<feature type="compositionally biased region" description="Basic and acidic residues" evidence="1">
    <location>
        <begin position="486"/>
        <end position="501"/>
    </location>
</feature>
<dbReference type="InterPro" id="IPR036689">
    <property type="entry name" value="ESAT-6-like_sf"/>
</dbReference>
<reference evidence="2" key="2">
    <citation type="submission" date="2020-09" db="EMBL/GenBank/DDBJ databases">
        <authorList>
            <person name="Sun Q."/>
            <person name="Zhou Y."/>
        </authorList>
    </citation>
    <scope>NUCLEOTIDE SEQUENCE</scope>
    <source>
        <strain evidence="2">CGMCC 4.7679</strain>
    </source>
</reference>
<evidence type="ECO:0000256" key="1">
    <source>
        <dbReference type="SAM" id="MobiDB-lite"/>
    </source>
</evidence>
<dbReference type="Gene3D" id="1.10.287.1060">
    <property type="entry name" value="ESAT-6-like"/>
    <property type="match status" value="1"/>
</dbReference>
<feature type="compositionally biased region" description="Gly residues" evidence="1">
    <location>
        <begin position="374"/>
        <end position="402"/>
    </location>
</feature>
<feature type="region of interest" description="Disordered" evidence="1">
    <location>
        <begin position="369"/>
        <end position="501"/>
    </location>
</feature>
<keyword evidence="3" id="KW-1185">Reference proteome</keyword>
<organism evidence="2 3">
    <name type="scientific">Amycolatopsis bartoniae</name>
    <dbReference type="NCBI Taxonomy" id="941986"/>
    <lineage>
        <taxon>Bacteria</taxon>
        <taxon>Bacillati</taxon>
        <taxon>Actinomycetota</taxon>
        <taxon>Actinomycetes</taxon>
        <taxon>Pseudonocardiales</taxon>
        <taxon>Pseudonocardiaceae</taxon>
        <taxon>Amycolatopsis</taxon>
    </lineage>
</organism>
<feature type="region of interest" description="Disordered" evidence="1">
    <location>
        <begin position="739"/>
        <end position="817"/>
    </location>
</feature>
<evidence type="ECO:0000313" key="2">
    <source>
        <dbReference type="EMBL" id="GHF42013.1"/>
    </source>
</evidence>
<dbReference type="AlphaFoldDB" id="A0A8H9ISS5"/>
<comment type="caution">
    <text evidence="2">The sequence shown here is derived from an EMBL/GenBank/DDBJ whole genome shotgun (WGS) entry which is preliminary data.</text>
</comment>
<proteinExistence type="predicted"/>
<dbReference type="Proteomes" id="UP000658656">
    <property type="component" value="Unassembled WGS sequence"/>
</dbReference>
<feature type="compositionally biased region" description="Low complexity" evidence="1">
    <location>
        <begin position="438"/>
        <end position="459"/>
    </location>
</feature>
<dbReference type="SUPFAM" id="SSF140453">
    <property type="entry name" value="EsxAB dimer-like"/>
    <property type="match status" value="1"/>
</dbReference>
<dbReference type="Pfam" id="PF06013">
    <property type="entry name" value="WXG100"/>
    <property type="match status" value="1"/>
</dbReference>
<feature type="region of interest" description="Disordered" evidence="1">
    <location>
        <begin position="66"/>
        <end position="107"/>
    </location>
</feature>
<dbReference type="InterPro" id="IPR010310">
    <property type="entry name" value="T7SS_ESAT-6-like"/>
</dbReference>
<gene>
    <name evidence="2" type="ORF">GCM10017566_14440</name>
</gene>